<dbReference type="Pfam" id="PF22725">
    <property type="entry name" value="GFO_IDH_MocA_C3"/>
    <property type="match status" value="1"/>
</dbReference>
<dbReference type="EMBL" id="BMRB01000004">
    <property type="protein sequence ID" value="GGS48273.1"/>
    <property type="molecule type" value="Genomic_DNA"/>
</dbReference>
<dbReference type="InterPro" id="IPR000683">
    <property type="entry name" value="Gfo/Idh/MocA-like_OxRdtase_N"/>
</dbReference>
<feature type="domain" description="Gfo/Idh/MocA-like oxidoreductase N-terminal" evidence="2">
    <location>
        <begin position="1"/>
        <end position="109"/>
    </location>
</feature>
<evidence type="ECO:0000259" key="3">
    <source>
        <dbReference type="Pfam" id="PF22725"/>
    </source>
</evidence>
<reference evidence="4" key="2">
    <citation type="submission" date="2020-09" db="EMBL/GenBank/DDBJ databases">
        <authorList>
            <person name="Sun Q."/>
            <person name="Ohkuma M."/>
        </authorList>
    </citation>
    <scope>NUCLEOTIDE SEQUENCE</scope>
    <source>
        <strain evidence="4">JCM 3276</strain>
    </source>
</reference>
<proteinExistence type="predicted"/>
<protein>
    <submittedName>
        <fullName evidence="4">Oxidoreductase</fullName>
    </submittedName>
</protein>
<dbReference type="Gene3D" id="3.40.50.720">
    <property type="entry name" value="NAD(P)-binding Rossmann-like Domain"/>
    <property type="match status" value="1"/>
</dbReference>
<dbReference type="GO" id="GO:0016491">
    <property type="term" value="F:oxidoreductase activity"/>
    <property type="evidence" value="ECO:0007669"/>
    <property type="project" value="UniProtKB-KW"/>
</dbReference>
<dbReference type="Gene3D" id="3.30.360.10">
    <property type="entry name" value="Dihydrodipicolinate Reductase, domain 2"/>
    <property type="match status" value="1"/>
</dbReference>
<dbReference type="SUPFAM" id="SSF55347">
    <property type="entry name" value="Glyceraldehyde-3-phosphate dehydrogenase-like, C-terminal domain"/>
    <property type="match status" value="1"/>
</dbReference>
<name>A0A918GMI6_9PSEU</name>
<evidence type="ECO:0000313" key="5">
    <source>
        <dbReference type="Proteomes" id="UP000660680"/>
    </source>
</evidence>
<dbReference type="Pfam" id="PF01408">
    <property type="entry name" value="GFO_IDH_MocA"/>
    <property type="match status" value="1"/>
</dbReference>
<gene>
    <name evidence="4" type="ORF">GCM10010171_49400</name>
</gene>
<reference evidence="4" key="1">
    <citation type="journal article" date="2014" name="Int. J. Syst. Evol. Microbiol.">
        <title>Complete genome sequence of Corynebacterium casei LMG S-19264T (=DSM 44701T), isolated from a smear-ripened cheese.</title>
        <authorList>
            <consortium name="US DOE Joint Genome Institute (JGI-PGF)"/>
            <person name="Walter F."/>
            <person name="Albersmeier A."/>
            <person name="Kalinowski J."/>
            <person name="Ruckert C."/>
        </authorList>
    </citation>
    <scope>NUCLEOTIDE SEQUENCE</scope>
    <source>
        <strain evidence="4">JCM 3276</strain>
    </source>
</reference>
<comment type="caution">
    <text evidence="4">The sequence shown here is derived from an EMBL/GenBank/DDBJ whole genome shotgun (WGS) entry which is preliminary data.</text>
</comment>
<evidence type="ECO:0000313" key="4">
    <source>
        <dbReference type="EMBL" id="GGS48273.1"/>
    </source>
</evidence>
<dbReference type="InterPro" id="IPR036291">
    <property type="entry name" value="NAD(P)-bd_dom_sf"/>
</dbReference>
<dbReference type="GO" id="GO:0000166">
    <property type="term" value="F:nucleotide binding"/>
    <property type="evidence" value="ECO:0007669"/>
    <property type="project" value="InterPro"/>
</dbReference>
<sequence length="350" mass="36759">MVGLHGYGRSHLRAVRALDGVRLGAVCDPRGSDVDGVPAYPALADVPAPSGDRVTIISTPLHTHADLASTALAQGSHVLLEKPPATSLAEFERLCAAVRASGLLCQVGFQSLGSAAVPAVRALVASGAIGTVRGIGVAGTWQRGRDYFTRSPWAGKRRLDGVDVVDGALTNPFAHAVATALAIDGSTRRGQVADVEVELFRANPIESDDTSALRLRTSRGTVIVVAVTLCAKTVRSPQITVHGSEGTITLFYKEDRVRLRTADDDVTTTYPTTGLLADLVARVREPGPLLSPLAETGAFMEVLEAVRLAPEPRPVPAAAVGDRMVIDGVDDAVLRCSAELALLSEVVRWT</sequence>
<accession>A0A918GMI6</accession>
<dbReference type="AlphaFoldDB" id="A0A918GMI6"/>
<dbReference type="Proteomes" id="UP000660680">
    <property type="component" value="Unassembled WGS sequence"/>
</dbReference>
<dbReference type="SUPFAM" id="SSF51735">
    <property type="entry name" value="NAD(P)-binding Rossmann-fold domains"/>
    <property type="match status" value="1"/>
</dbReference>
<evidence type="ECO:0000256" key="1">
    <source>
        <dbReference type="ARBA" id="ARBA00023002"/>
    </source>
</evidence>
<dbReference type="InterPro" id="IPR050463">
    <property type="entry name" value="Gfo/Idh/MocA_oxidrdct_glycsds"/>
</dbReference>
<feature type="domain" description="GFO/IDH/MocA-like oxidoreductase" evidence="3">
    <location>
        <begin position="119"/>
        <end position="248"/>
    </location>
</feature>
<organism evidence="4 5">
    <name type="scientific">Actinokineospora fastidiosa</name>
    <dbReference type="NCBI Taxonomy" id="1816"/>
    <lineage>
        <taxon>Bacteria</taxon>
        <taxon>Bacillati</taxon>
        <taxon>Actinomycetota</taxon>
        <taxon>Actinomycetes</taxon>
        <taxon>Pseudonocardiales</taxon>
        <taxon>Pseudonocardiaceae</taxon>
        <taxon>Actinokineospora</taxon>
    </lineage>
</organism>
<dbReference type="PANTHER" id="PTHR43818:SF11">
    <property type="entry name" value="BCDNA.GH03377"/>
    <property type="match status" value="1"/>
</dbReference>
<evidence type="ECO:0000259" key="2">
    <source>
        <dbReference type="Pfam" id="PF01408"/>
    </source>
</evidence>
<keyword evidence="5" id="KW-1185">Reference proteome</keyword>
<keyword evidence="1" id="KW-0560">Oxidoreductase</keyword>
<dbReference type="InterPro" id="IPR055170">
    <property type="entry name" value="GFO_IDH_MocA-like_dom"/>
</dbReference>
<dbReference type="PANTHER" id="PTHR43818">
    <property type="entry name" value="BCDNA.GH03377"/>
    <property type="match status" value="1"/>
</dbReference>